<evidence type="ECO:0000313" key="3">
    <source>
        <dbReference type="Proteomes" id="UP000700596"/>
    </source>
</evidence>
<proteinExistence type="predicted"/>
<evidence type="ECO:0000313" key="2">
    <source>
        <dbReference type="EMBL" id="KAH7135061.1"/>
    </source>
</evidence>
<gene>
    <name evidence="2" type="ORF">B0J11DRAFT_151359</name>
</gene>
<evidence type="ECO:0000256" key="1">
    <source>
        <dbReference type="SAM" id="MobiDB-lite"/>
    </source>
</evidence>
<reference evidence="2" key="1">
    <citation type="journal article" date="2021" name="Nat. Commun.">
        <title>Genetic determinants of endophytism in the Arabidopsis root mycobiome.</title>
        <authorList>
            <person name="Mesny F."/>
            <person name="Miyauchi S."/>
            <person name="Thiergart T."/>
            <person name="Pickel B."/>
            <person name="Atanasova L."/>
            <person name="Karlsson M."/>
            <person name="Huettel B."/>
            <person name="Barry K.W."/>
            <person name="Haridas S."/>
            <person name="Chen C."/>
            <person name="Bauer D."/>
            <person name="Andreopoulos W."/>
            <person name="Pangilinan J."/>
            <person name="LaButti K."/>
            <person name="Riley R."/>
            <person name="Lipzen A."/>
            <person name="Clum A."/>
            <person name="Drula E."/>
            <person name="Henrissat B."/>
            <person name="Kohler A."/>
            <person name="Grigoriev I.V."/>
            <person name="Martin F.M."/>
            <person name="Hacquard S."/>
        </authorList>
    </citation>
    <scope>NUCLEOTIDE SEQUENCE</scope>
    <source>
        <strain evidence="2">MPI-CAGE-CH-0243</strain>
    </source>
</reference>
<dbReference type="Proteomes" id="UP000700596">
    <property type="component" value="Unassembled WGS sequence"/>
</dbReference>
<accession>A0A9P9IWQ1</accession>
<comment type="caution">
    <text evidence="2">The sequence shown here is derived from an EMBL/GenBank/DDBJ whole genome shotgun (WGS) entry which is preliminary data.</text>
</comment>
<sequence length="155" mass="17409">MCMYALCVYCVYTVQFLACTICCKLHLKLKKDLSPVFSCTVTVYTQKFQAPVPTHKPPLLPLPPNLILHSTHPIQSSHPLPQLAGRSPHQRISVHSSSYGSPHHAPRSRNMHAAHRSPSLITARLHTRTLQPPDNYMPLIVRALLYAHSDSSLYL</sequence>
<protein>
    <submittedName>
        <fullName evidence="2">Uncharacterized protein</fullName>
    </submittedName>
</protein>
<dbReference type="AlphaFoldDB" id="A0A9P9IWQ1"/>
<feature type="region of interest" description="Disordered" evidence="1">
    <location>
        <begin position="93"/>
        <end position="115"/>
    </location>
</feature>
<keyword evidence="3" id="KW-1185">Reference proteome</keyword>
<dbReference type="EMBL" id="JAGMWT010000002">
    <property type="protein sequence ID" value="KAH7135061.1"/>
    <property type="molecule type" value="Genomic_DNA"/>
</dbReference>
<organism evidence="2 3">
    <name type="scientific">Dendryphion nanum</name>
    <dbReference type="NCBI Taxonomy" id="256645"/>
    <lineage>
        <taxon>Eukaryota</taxon>
        <taxon>Fungi</taxon>
        <taxon>Dikarya</taxon>
        <taxon>Ascomycota</taxon>
        <taxon>Pezizomycotina</taxon>
        <taxon>Dothideomycetes</taxon>
        <taxon>Pleosporomycetidae</taxon>
        <taxon>Pleosporales</taxon>
        <taxon>Torulaceae</taxon>
        <taxon>Dendryphion</taxon>
    </lineage>
</organism>
<feature type="compositionally biased region" description="Basic residues" evidence="1">
    <location>
        <begin position="104"/>
        <end position="115"/>
    </location>
</feature>
<name>A0A9P9IWQ1_9PLEO</name>